<proteinExistence type="predicted"/>
<sequence>MTWRASARWAFNAAGAMWLAWCADLEAQHNHPGAGAFFGLAAAGLVVIVAEQAVLAVRGAAQDQKAQLARRRAARYRDAHETQLRAAGLERVDVP</sequence>
<evidence type="ECO:0000256" key="1">
    <source>
        <dbReference type="SAM" id="Phobius"/>
    </source>
</evidence>
<keyword evidence="1" id="KW-1133">Transmembrane helix</keyword>
<protein>
    <submittedName>
        <fullName evidence="2">Uncharacterized protein</fullName>
    </submittedName>
</protein>
<comment type="caution">
    <text evidence="2">The sequence shown here is derived from an EMBL/GenBank/DDBJ whole genome shotgun (WGS) entry which is preliminary data.</text>
</comment>
<evidence type="ECO:0000313" key="3">
    <source>
        <dbReference type="Proteomes" id="UP001165269"/>
    </source>
</evidence>
<dbReference type="EMBL" id="JALDAY010000015">
    <property type="protein sequence ID" value="MCI3277590.1"/>
    <property type="molecule type" value="Genomic_DNA"/>
</dbReference>
<feature type="transmembrane region" description="Helical" evidence="1">
    <location>
        <begin position="37"/>
        <end position="61"/>
    </location>
</feature>
<evidence type="ECO:0000313" key="2">
    <source>
        <dbReference type="EMBL" id="MCI3277590.1"/>
    </source>
</evidence>
<accession>A0ABS9YK99</accession>
<organism evidence="2 3">
    <name type="scientific">Streptomyces cylindrosporus</name>
    <dbReference type="NCBI Taxonomy" id="2927583"/>
    <lineage>
        <taxon>Bacteria</taxon>
        <taxon>Bacillati</taxon>
        <taxon>Actinomycetota</taxon>
        <taxon>Actinomycetes</taxon>
        <taxon>Kitasatosporales</taxon>
        <taxon>Streptomycetaceae</taxon>
        <taxon>Streptomyces</taxon>
    </lineage>
</organism>
<reference evidence="2" key="1">
    <citation type="submission" date="2022-03" db="EMBL/GenBank/DDBJ databases">
        <title>Streptomyces 7R015 and 7R016 isolated from Barleria lupulina in Thailand.</title>
        <authorList>
            <person name="Kanchanasin P."/>
            <person name="Phongsopitanun W."/>
            <person name="Tanasupawat S."/>
        </authorList>
    </citation>
    <scope>NUCLEOTIDE SEQUENCE</scope>
    <source>
        <strain evidence="2">7R015</strain>
    </source>
</reference>
<gene>
    <name evidence="2" type="ORF">MQP27_41630</name>
</gene>
<dbReference type="Proteomes" id="UP001165269">
    <property type="component" value="Unassembled WGS sequence"/>
</dbReference>
<keyword evidence="1" id="KW-0472">Membrane</keyword>
<name>A0ABS9YK99_9ACTN</name>
<keyword evidence="1" id="KW-0812">Transmembrane</keyword>
<keyword evidence="3" id="KW-1185">Reference proteome</keyword>
<dbReference type="RefSeq" id="WP_242775422.1">
    <property type="nucleotide sequence ID" value="NZ_JALDAY010000015.1"/>
</dbReference>